<gene>
    <name evidence="2" type="ORF">SAMN06265795_1149</name>
</gene>
<evidence type="ECO:0000313" key="3">
    <source>
        <dbReference type="Proteomes" id="UP000198284"/>
    </source>
</evidence>
<dbReference type="EMBL" id="FZOT01000014">
    <property type="protein sequence ID" value="SNT10175.1"/>
    <property type="molecule type" value="Genomic_DNA"/>
</dbReference>
<dbReference type="OrthoDB" id="9809695at2"/>
<keyword evidence="3" id="KW-1185">Reference proteome</keyword>
<dbReference type="InterPro" id="IPR011008">
    <property type="entry name" value="Dimeric_a/b-barrel"/>
</dbReference>
<feature type="domain" description="NIPSNAP" evidence="1">
    <location>
        <begin position="3"/>
        <end position="105"/>
    </location>
</feature>
<dbReference type="SUPFAM" id="SSF54909">
    <property type="entry name" value="Dimeric alpha+beta barrel"/>
    <property type="match status" value="1"/>
</dbReference>
<reference evidence="2 3" key="1">
    <citation type="submission" date="2017-06" db="EMBL/GenBank/DDBJ databases">
        <authorList>
            <person name="Kim H.J."/>
            <person name="Triplett B.A."/>
        </authorList>
    </citation>
    <scope>NUCLEOTIDE SEQUENCE [LARGE SCALE GENOMIC DNA]</scope>
    <source>
        <strain evidence="2 3">U15</strain>
    </source>
</reference>
<dbReference type="AlphaFoldDB" id="A0A239JWJ8"/>
<protein>
    <submittedName>
        <fullName evidence="2">NIPSNAP protein</fullName>
    </submittedName>
</protein>
<name>A0A239JWJ8_9BURK</name>
<evidence type="ECO:0000313" key="2">
    <source>
        <dbReference type="EMBL" id="SNT10175.1"/>
    </source>
</evidence>
<dbReference type="RefSeq" id="WP_089400637.1">
    <property type="nucleotide sequence ID" value="NZ_FZOT01000014.1"/>
</dbReference>
<dbReference type="InterPro" id="IPR012577">
    <property type="entry name" value="NIPSNAP"/>
</dbReference>
<dbReference type="Gene3D" id="3.30.70.100">
    <property type="match status" value="1"/>
</dbReference>
<organism evidence="2 3">
    <name type="scientific">Noviherbaspirillum humi</name>
    <dbReference type="NCBI Taxonomy" id="1688639"/>
    <lineage>
        <taxon>Bacteria</taxon>
        <taxon>Pseudomonadati</taxon>
        <taxon>Pseudomonadota</taxon>
        <taxon>Betaproteobacteria</taxon>
        <taxon>Burkholderiales</taxon>
        <taxon>Oxalobacteraceae</taxon>
        <taxon>Noviherbaspirillum</taxon>
    </lineage>
</organism>
<dbReference type="Pfam" id="PF07978">
    <property type="entry name" value="NIPSNAP"/>
    <property type="match status" value="1"/>
</dbReference>
<evidence type="ECO:0000259" key="1">
    <source>
        <dbReference type="Pfam" id="PF07978"/>
    </source>
</evidence>
<sequence length="108" mass="12542">MLYELRTYHCAPGRLPALNQRFETITLGFWEKYGIRPVGFWTTLIGSSNQALTYMLQWESLAEREEKWGAFSRDPDWIAKRSATEAEAIIVERIENQILTPTAYSALR</sequence>
<proteinExistence type="predicted"/>
<accession>A0A239JWJ8</accession>
<dbReference type="Proteomes" id="UP000198284">
    <property type="component" value="Unassembled WGS sequence"/>
</dbReference>